<dbReference type="EMBL" id="LJSK01000008">
    <property type="protein sequence ID" value="KPI90262.1"/>
    <property type="molecule type" value="Genomic_DNA"/>
</dbReference>
<evidence type="ECO:0000313" key="3">
    <source>
        <dbReference type="Proteomes" id="UP000038009"/>
    </source>
</evidence>
<feature type="region of interest" description="Disordered" evidence="1">
    <location>
        <begin position="1"/>
        <end position="107"/>
    </location>
</feature>
<reference evidence="2 3" key="1">
    <citation type="journal article" date="2015" name="PLoS Pathog.">
        <title>Leptomonas seymouri: Adaptations to the Dixenous Life Cycle Analyzed by Genome Sequencing, Transcriptome Profiling and Co-infection with Leishmania donovani.</title>
        <authorList>
            <person name="Kraeva N."/>
            <person name="Butenko A."/>
            <person name="Hlavacova J."/>
            <person name="Kostygov A."/>
            <person name="Myskova J."/>
            <person name="Grybchuk D."/>
            <person name="Lestinova T."/>
            <person name="Votypka J."/>
            <person name="Volf P."/>
            <person name="Opperdoes F."/>
            <person name="Flegontov P."/>
            <person name="Lukes J."/>
            <person name="Yurchenko V."/>
        </authorList>
    </citation>
    <scope>NUCLEOTIDE SEQUENCE [LARGE SCALE GENOMIC DNA]</scope>
    <source>
        <strain evidence="2 3">ATCC 30220</strain>
    </source>
</reference>
<organism evidence="2 3">
    <name type="scientific">Leptomonas seymouri</name>
    <dbReference type="NCBI Taxonomy" id="5684"/>
    <lineage>
        <taxon>Eukaryota</taxon>
        <taxon>Discoba</taxon>
        <taxon>Euglenozoa</taxon>
        <taxon>Kinetoplastea</taxon>
        <taxon>Metakinetoplastina</taxon>
        <taxon>Trypanosomatida</taxon>
        <taxon>Trypanosomatidae</taxon>
        <taxon>Leishmaniinae</taxon>
        <taxon>Leptomonas</taxon>
    </lineage>
</organism>
<protein>
    <recommendedName>
        <fullName evidence="4">CS domain-containing protein</fullName>
    </recommendedName>
</protein>
<dbReference type="OrthoDB" id="272565at2759"/>
<name>A0A0N1PE56_LEPSE</name>
<dbReference type="Proteomes" id="UP000038009">
    <property type="component" value="Unassembled WGS sequence"/>
</dbReference>
<evidence type="ECO:0000313" key="2">
    <source>
        <dbReference type="EMBL" id="KPI90262.1"/>
    </source>
</evidence>
<feature type="compositionally biased region" description="Basic and acidic residues" evidence="1">
    <location>
        <begin position="1"/>
        <end position="13"/>
    </location>
</feature>
<gene>
    <name evidence="2" type="ORF">ABL78_0644</name>
</gene>
<evidence type="ECO:0008006" key="4">
    <source>
        <dbReference type="Google" id="ProtNLM"/>
    </source>
</evidence>
<accession>A0A0N1PE56</accession>
<keyword evidence="3" id="KW-1185">Reference proteome</keyword>
<comment type="caution">
    <text evidence="2">The sequence shown here is derived from an EMBL/GenBank/DDBJ whole genome shotgun (WGS) entry which is preliminary data.</text>
</comment>
<dbReference type="OMA" id="TLWWDRC"/>
<sequence>MSRIDYSKWDKFECSSSGGSDESNNSDEESDSRHHTSGNHGPPTVTRLEYPTCVSLGPSGVQLAKAPTKASASPFNPTAPPAPQKQSEGNTGGMKASETFCRSSSPHENAVRAHLDEERIDAADDDEDLLYESLARNGGREGAQHWWSQTEDCAIVSFHIPWDTTAKDVTEFHLHEIKDEESKQYRAQLDVTIQVSFPHADPAVYHSGTAGAISPPAVMHICKQFRYPIKLSEELVEGCWQLHRMSQRRVRLLVIEVFKEPIGQGLTLWWDRCFVSDTASVIDTQSIPDRVQRTAATGMCAREKAEQFRKVWDEAHEEFRRRRRERKAEQ</sequence>
<dbReference type="VEuPathDB" id="TriTrypDB:Lsey_0008_0490"/>
<proteinExistence type="predicted"/>
<dbReference type="AlphaFoldDB" id="A0A0N1PE56"/>
<evidence type="ECO:0000256" key="1">
    <source>
        <dbReference type="SAM" id="MobiDB-lite"/>
    </source>
</evidence>
<dbReference type="Gene3D" id="2.60.40.790">
    <property type="match status" value="1"/>
</dbReference>
<dbReference type="InterPro" id="IPR008978">
    <property type="entry name" value="HSP20-like_chaperone"/>
</dbReference>